<name>A0A822YBR8_NELNU</name>
<evidence type="ECO:0000313" key="2">
    <source>
        <dbReference type="Proteomes" id="UP000607653"/>
    </source>
</evidence>
<accession>A0A822YBR8</accession>
<dbReference type="Proteomes" id="UP000607653">
    <property type="component" value="Unassembled WGS sequence"/>
</dbReference>
<proteinExistence type="predicted"/>
<dbReference type="CDD" id="cd02120">
    <property type="entry name" value="PA_subtilisin_like"/>
    <property type="match status" value="1"/>
</dbReference>
<dbReference type="AlphaFoldDB" id="A0A822YBR8"/>
<dbReference type="Gene3D" id="3.50.30.30">
    <property type="match status" value="1"/>
</dbReference>
<dbReference type="EMBL" id="DUZY01000002">
    <property type="protein sequence ID" value="DAD28961.1"/>
    <property type="molecule type" value="Genomic_DNA"/>
</dbReference>
<protein>
    <submittedName>
        <fullName evidence="1">Uncharacterized protein</fullName>
    </submittedName>
</protein>
<sequence length="86" mass="9640">MAVWEGNRQEEQDEQLCLSGSLEPERVCGKVVLCDWGISAQVEKSAIVRDAGELGMIQANTVTSGEELVAPWWTAIYFRRLQWGGR</sequence>
<organism evidence="1 2">
    <name type="scientific">Nelumbo nucifera</name>
    <name type="common">Sacred lotus</name>
    <dbReference type="NCBI Taxonomy" id="4432"/>
    <lineage>
        <taxon>Eukaryota</taxon>
        <taxon>Viridiplantae</taxon>
        <taxon>Streptophyta</taxon>
        <taxon>Embryophyta</taxon>
        <taxon>Tracheophyta</taxon>
        <taxon>Spermatophyta</taxon>
        <taxon>Magnoliopsida</taxon>
        <taxon>Proteales</taxon>
        <taxon>Nelumbonaceae</taxon>
        <taxon>Nelumbo</taxon>
    </lineage>
</organism>
<comment type="caution">
    <text evidence="1">The sequence shown here is derived from an EMBL/GenBank/DDBJ whole genome shotgun (WGS) entry which is preliminary data.</text>
</comment>
<reference evidence="1 2" key="1">
    <citation type="journal article" date="2020" name="Mol. Biol. Evol.">
        <title>Distinct Expression and Methylation Patterns for Genes with Different Fates following a Single Whole-Genome Duplication in Flowering Plants.</title>
        <authorList>
            <person name="Shi T."/>
            <person name="Rahmani R.S."/>
            <person name="Gugger P.F."/>
            <person name="Wang M."/>
            <person name="Li H."/>
            <person name="Zhang Y."/>
            <person name="Li Z."/>
            <person name="Wang Q."/>
            <person name="Van de Peer Y."/>
            <person name="Marchal K."/>
            <person name="Chen J."/>
        </authorList>
    </citation>
    <scope>NUCLEOTIDE SEQUENCE [LARGE SCALE GENOMIC DNA]</scope>
    <source>
        <tissue evidence="1">Leaf</tissue>
    </source>
</reference>
<evidence type="ECO:0000313" key="1">
    <source>
        <dbReference type="EMBL" id="DAD28961.1"/>
    </source>
</evidence>
<keyword evidence="2" id="KW-1185">Reference proteome</keyword>
<gene>
    <name evidence="1" type="ORF">HUJ06_030429</name>
</gene>